<comment type="similarity">
    <text evidence="11">Belongs to the SLX1 family.</text>
</comment>
<dbReference type="OrthoDB" id="24645at2759"/>
<keyword evidence="4 11" id="KW-0227">DNA damage</keyword>
<dbReference type="PROSITE" id="PS50164">
    <property type="entry name" value="GIY_YIG"/>
    <property type="match status" value="1"/>
</dbReference>
<dbReference type="EC" id="3.1.-.-" evidence="11"/>
<keyword evidence="7" id="KW-0862">Zinc</keyword>
<reference evidence="13 14" key="1">
    <citation type="journal article" date="2016" name="Nat. Commun.">
        <title>Extremotolerant tardigrade genome and improved radiotolerance of human cultured cells by tardigrade-unique protein.</title>
        <authorList>
            <person name="Hashimoto T."/>
            <person name="Horikawa D.D."/>
            <person name="Saito Y."/>
            <person name="Kuwahara H."/>
            <person name="Kozuka-Hata H."/>
            <person name="Shin-I T."/>
            <person name="Minakuchi Y."/>
            <person name="Ohishi K."/>
            <person name="Motoyama A."/>
            <person name="Aizu T."/>
            <person name="Enomoto A."/>
            <person name="Kondo K."/>
            <person name="Tanaka S."/>
            <person name="Hara Y."/>
            <person name="Koshikawa S."/>
            <person name="Sagara H."/>
            <person name="Miura T."/>
            <person name="Yokobori S."/>
            <person name="Miyagawa K."/>
            <person name="Suzuki Y."/>
            <person name="Kubo T."/>
            <person name="Oyama M."/>
            <person name="Kohara Y."/>
            <person name="Fujiyama A."/>
            <person name="Arakawa K."/>
            <person name="Katayama T."/>
            <person name="Toyoda A."/>
            <person name="Kunieda T."/>
        </authorList>
    </citation>
    <scope>NUCLEOTIDE SEQUENCE [LARGE SCALE GENOMIC DNA]</scope>
    <source>
        <strain evidence="13 14">YOKOZUNA-1</strain>
    </source>
</reference>
<dbReference type="FunFam" id="3.40.1440.10:FF:000008">
    <property type="entry name" value="Structure-specific endonuclease subunit SLX1 homolog"/>
    <property type="match status" value="1"/>
</dbReference>
<dbReference type="InterPro" id="IPR035901">
    <property type="entry name" value="GIY-YIG_endonuc_sf"/>
</dbReference>
<sequence>MEQTVENFHGCYLLVSNSENRWYRGRTYIGYTVDPNRRHKQHNKGRKFGGAVRTGPKKGPWDVVVIVYGFMTNIAALQFEWAWQHPDESRRLRSVGKKKSKENALTYRLRLMAEMLSIEPWNNLALTVQWLNSEYEIEFPANLKPPSHIPILSGAVRTKKVTAPETPVCGNVVSLDNTDASIIAIQESPSDTKCGICQLACEKPHRVTCLVTTCSSTYHLICLAKHFLGEDKQSFVPLKGECPSCRSTLLWADLIRFKKGHYRNAVVEMQGASALAEDVHDDDV</sequence>
<keyword evidence="5" id="KW-0863">Zinc-finger</keyword>
<comment type="caution">
    <text evidence="11">Lacks conserved residue(s) required for the propagation of feature annotation.</text>
</comment>
<name>A0A1D1W0M2_RAMVA</name>
<evidence type="ECO:0000256" key="8">
    <source>
        <dbReference type="ARBA" id="ARBA00023172"/>
    </source>
</evidence>
<dbReference type="Pfam" id="PF21202">
    <property type="entry name" value="SLX1_C"/>
    <property type="match status" value="1"/>
</dbReference>
<keyword evidence="6 11" id="KW-0378">Hydrolase</keyword>
<dbReference type="InterPro" id="IPR000305">
    <property type="entry name" value="GIY-YIG_endonuc"/>
</dbReference>
<dbReference type="GO" id="GO:0033557">
    <property type="term" value="C:Slx1-Slx4 complex"/>
    <property type="evidence" value="ECO:0007669"/>
    <property type="project" value="UniProtKB-UniRule"/>
</dbReference>
<dbReference type="STRING" id="947166.A0A1D1W0M2"/>
<organism evidence="13 14">
    <name type="scientific">Ramazzottius varieornatus</name>
    <name type="common">Water bear</name>
    <name type="synonym">Tardigrade</name>
    <dbReference type="NCBI Taxonomy" id="947166"/>
    <lineage>
        <taxon>Eukaryota</taxon>
        <taxon>Metazoa</taxon>
        <taxon>Ecdysozoa</taxon>
        <taxon>Tardigrada</taxon>
        <taxon>Eutardigrada</taxon>
        <taxon>Parachela</taxon>
        <taxon>Hypsibioidea</taxon>
        <taxon>Ramazzottiidae</taxon>
        <taxon>Ramazzottius</taxon>
    </lineage>
</organism>
<accession>A0A1D1W0M2</accession>
<dbReference type="Pfam" id="PF01541">
    <property type="entry name" value="GIY-YIG"/>
    <property type="match status" value="1"/>
</dbReference>
<evidence type="ECO:0000256" key="1">
    <source>
        <dbReference type="ARBA" id="ARBA00022722"/>
    </source>
</evidence>
<comment type="caution">
    <text evidence="13">The sequence shown here is derived from an EMBL/GenBank/DDBJ whole genome shotgun (WGS) entry which is preliminary data.</text>
</comment>
<dbReference type="PANTHER" id="PTHR20208">
    <property type="entry name" value="STRUCTURE-SPECIFIC ENDONUCLEASE SUBUNIT SLX1"/>
    <property type="match status" value="1"/>
</dbReference>
<dbReference type="GO" id="GO:0008821">
    <property type="term" value="F:crossover junction DNA endonuclease activity"/>
    <property type="evidence" value="ECO:0007669"/>
    <property type="project" value="TreeGrafter"/>
</dbReference>
<evidence type="ECO:0000256" key="4">
    <source>
        <dbReference type="ARBA" id="ARBA00022763"/>
    </source>
</evidence>
<gene>
    <name evidence="13" type="primary">RvY_14714-1</name>
    <name evidence="13" type="synonym">RvY_14714.1</name>
    <name evidence="13" type="ORF">RvY_14714</name>
</gene>
<comment type="subcellular location">
    <subcellularLocation>
        <location evidence="11">Nucleus</location>
    </subcellularLocation>
</comment>
<dbReference type="Gene3D" id="3.40.1440.10">
    <property type="entry name" value="GIY-YIG endonuclease"/>
    <property type="match status" value="1"/>
</dbReference>
<dbReference type="GO" id="GO:0017108">
    <property type="term" value="F:5'-flap endonuclease activity"/>
    <property type="evidence" value="ECO:0007669"/>
    <property type="project" value="InterPro"/>
</dbReference>
<dbReference type="HAMAP" id="MF_03100">
    <property type="entry name" value="Endonuc_su_Slx1"/>
    <property type="match status" value="1"/>
</dbReference>
<dbReference type="Proteomes" id="UP000186922">
    <property type="component" value="Unassembled WGS sequence"/>
</dbReference>
<feature type="domain" description="GIY-YIG" evidence="12">
    <location>
        <begin position="7"/>
        <end position="95"/>
    </location>
</feature>
<evidence type="ECO:0000256" key="3">
    <source>
        <dbReference type="ARBA" id="ARBA00022759"/>
    </source>
</evidence>
<dbReference type="GO" id="GO:0000724">
    <property type="term" value="P:double-strand break repair via homologous recombination"/>
    <property type="evidence" value="ECO:0007669"/>
    <property type="project" value="TreeGrafter"/>
</dbReference>
<protein>
    <recommendedName>
        <fullName evidence="11">Structure-specific endonuclease subunit SLX1 homolog</fullName>
        <ecNumber evidence="11">3.1.-.-</ecNumber>
    </recommendedName>
</protein>
<evidence type="ECO:0000256" key="2">
    <source>
        <dbReference type="ARBA" id="ARBA00022723"/>
    </source>
</evidence>
<dbReference type="AlphaFoldDB" id="A0A1D1W0M2"/>
<keyword evidence="14" id="KW-1185">Reference proteome</keyword>
<dbReference type="InterPro" id="IPR013083">
    <property type="entry name" value="Znf_RING/FYVE/PHD"/>
</dbReference>
<evidence type="ECO:0000256" key="10">
    <source>
        <dbReference type="ARBA" id="ARBA00023242"/>
    </source>
</evidence>
<evidence type="ECO:0000256" key="11">
    <source>
        <dbReference type="HAMAP-Rule" id="MF_03100"/>
    </source>
</evidence>
<dbReference type="Gene3D" id="3.30.40.10">
    <property type="entry name" value="Zinc/RING finger domain, C3HC4 (zinc finger)"/>
    <property type="match status" value="1"/>
</dbReference>
<comment type="function">
    <text evidence="11">Catalytic subunit of a heterodimeric structure-specific endonuclease that resolves DNA secondary structures generated during DNA repair and recombination. Has endonuclease activity towards branched DNA substrates, introducing single-strand cuts in duplex DNA close to junctions with ss-DNA.</text>
</comment>
<keyword evidence="9 11" id="KW-0234">DNA repair</keyword>
<dbReference type="EMBL" id="BDGG01000010">
    <property type="protein sequence ID" value="GAV04439.1"/>
    <property type="molecule type" value="Genomic_DNA"/>
</dbReference>
<dbReference type="InterPro" id="IPR048749">
    <property type="entry name" value="SLX1_C"/>
</dbReference>
<evidence type="ECO:0000259" key="12">
    <source>
        <dbReference type="PROSITE" id="PS50164"/>
    </source>
</evidence>
<keyword evidence="8 11" id="KW-0233">DNA recombination</keyword>
<comment type="cofactor">
    <cofactor evidence="11">
        <name>a divalent metal cation</name>
        <dbReference type="ChEBI" id="CHEBI:60240"/>
    </cofactor>
</comment>
<keyword evidence="1 11" id="KW-0540">Nuclease</keyword>
<evidence type="ECO:0000256" key="9">
    <source>
        <dbReference type="ARBA" id="ARBA00023204"/>
    </source>
</evidence>
<dbReference type="CDD" id="cd10455">
    <property type="entry name" value="GIY-YIG_SLX1"/>
    <property type="match status" value="1"/>
</dbReference>
<evidence type="ECO:0000256" key="5">
    <source>
        <dbReference type="ARBA" id="ARBA00022771"/>
    </source>
</evidence>
<dbReference type="InterPro" id="IPR027520">
    <property type="entry name" value="Slx1"/>
</dbReference>
<evidence type="ECO:0000256" key="7">
    <source>
        <dbReference type="ARBA" id="ARBA00022833"/>
    </source>
</evidence>
<keyword evidence="2" id="KW-0479">Metal-binding</keyword>
<dbReference type="GO" id="GO:0008270">
    <property type="term" value="F:zinc ion binding"/>
    <property type="evidence" value="ECO:0007669"/>
    <property type="project" value="UniProtKB-KW"/>
</dbReference>
<keyword evidence="10 11" id="KW-0539">Nucleus</keyword>
<keyword evidence="3 11" id="KW-0255">Endonuclease</keyword>
<dbReference type="InterPro" id="IPR050381">
    <property type="entry name" value="SLX1_endonuclease"/>
</dbReference>
<evidence type="ECO:0000313" key="13">
    <source>
        <dbReference type="EMBL" id="GAV04439.1"/>
    </source>
</evidence>
<dbReference type="PANTHER" id="PTHR20208:SF10">
    <property type="entry name" value="STRUCTURE-SPECIFIC ENDONUCLEASE SUBUNIT SLX1"/>
    <property type="match status" value="1"/>
</dbReference>
<comment type="subunit">
    <text evidence="11">Forms a heterodimer with a member of the SLX4 family.</text>
</comment>
<proteinExistence type="inferred from homology"/>
<dbReference type="SUPFAM" id="SSF57850">
    <property type="entry name" value="RING/U-box"/>
    <property type="match status" value="1"/>
</dbReference>
<evidence type="ECO:0000313" key="14">
    <source>
        <dbReference type="Proteomes" id="UP000186922"/>
    </source>
</evidence>
<evidence type="ECO:0000256" key="6">
    <source>
        <dbReference type="ARBA" id="ARBA00022801"/>
    </source>
</evidence>